<dbReference type="SMART" id="SM00086">
    <property type="entry name" value="PAC"/>
    <property type="match status" value="2"/>
</dbReference>
<proteinExistence type="predicted"/>
<feature type="domain" description="Histidine kinase" evidence="3">
    <location>
        <begin position="263"/>
        <end position="436"/>
    </location>
</feature>
<feature type="domain" description="PAC" evidence="5">
    <location>
        <begin position="205"/>
        <end position="259"/>
    </location>
</feature>
<dbReference type="CDD" id="cd00082">
    <property type="entry name" value="HisKA"/>
    <property type="match status" value="1"/>
</dbReference>
<dbReference type="EMBL" id="WVUD01000100">
    <property type="protein sequence ID" value="MYL85403.1"/>
    <property type="molecule type" value="Genomic_DNA"/>
</dbReference>
<dbReference type="OrthoDB" id="9787818at2"/>
<protein>
    <recommendedName>
        <fullName evidence="2">histidine kinase</fullName>
        <ecNumber evidence="2">2.7.13.3</ecNumber>
    </recommendedName>
</protein>
<comment type="caution">
    <text evidence="6">The sequence shown here is derived from an EMBL/GenBank/DDBJ whole genome shotgun (WGS) entry which is preliminary data.</text>
</comment>
<sequence length="436" mass="49553">MAEVKSNVSVALGEDIFKIAVENTPTGVCVTNEHGTFEYVNKAFCELYEYTNEELIGRNFTIVVPDEHKIALQALHDKYIEGIDEVRGEWDVVTKSGKHLTILADAVRVKSFDGRYKKVTFVTDITERRRHEQELQKFYLSIETSSASIVITDSSGGICYSNPSFCKITGYSQEEVIGQNMRIVKSGVHDQQFYKNMWDSISNGKTWRGEICNKNKRGELFWESTIITPIPDRFGKIVNYVAIKNDISEKIDFERLKEDVDRILRHDLKTPLNAIVALPQILKEDDNLTLEQYDYLDHIERSGWRMLKMINSSLDIFKMEEGSYRCSLSPNDLIGISKEVVDSLQSSLQRLGCKIVICCDDRMVTGLDKFVAPTEDTNFYNMISNLLANAIEASPAGSDILVNFKNNSPKTLSITNKSVVPKTIREHFFEKSFLSG</sequence>
<dbReference type="SUPFAM" id="SSF55874">
    <property type="entry name" value="ATPase domain of HSP90 chaperone/DNA topoisomerase II/histidine kinase"/>
    <property type="match status" value="1"/>
</dbReference>
<dbReference type="Gene3D" id="3.30.450.20">
    <property type="entry name" value="PAS domain"/>
    <property type="match status" value="2"/>
</dbReference>
<dbReference type="InterPro" id="IPR036890">
    <property type="entry name" value="HATPase_C_sf"/>
</dbReference>
<dbReference type="SMART" id="SM00388">
    <property type="entry name" value="HisKA"/>
    <property type="match status" value="1"/>
</dbReference>
<reference evidence="6 7" key="1">
    <citation type="submission" date="2020-01" db="EMBL/GenBank/DDBJ databases">
        <title>Genome sequence of Desulfovibrio aerotolerans DSM 16695(T).</title>
        <authorList>
            <person name="Karnachuk O."/>
            <person name="Avakyan M."/>
            <person name="Mardanov A."/>
            <person name="Kadnikov V."/>
            <person name="Ravin N."/>
        </authorList>
    </citation>
    <scope>NUCLEOTIDE SEQUENCE [LARGE SCALE GENOMIC DNA]</scope>
    <source>
        <strain evidence="6 7">DSM 16695</strain>
    </source>
</reference>
<dbReference type="SUPFAM" id="SSF55785">
    <property type="entry name" value="PYP-like sensor domain (PAS domain)"/>
    <property type="match status" value="2"/>
</dbReference>
<dbReference type="InterPro" id="IPR001610">
    <property type="entry name" value="PAC"/>
</dbReference>
<dbReference type="InterPro" id="IPR035965">
    <property type="entry name" value="PAS-like_dom_sf"/>
</dbReference>
<dbReference type="RefSeq" id="WP_160964277.1">
    <property type="nucleotide sequence ID" value="NZ_WVUD01000100.1"/>
</dbReference>
<dbReference type="Pfam" id="PF00512">
    <property type="entry name" value="HisKA"/>
    <property type="match status" value="1"/>
</dbReference>
<dbReference type="InterPro" id="IPR052155">
    <property type="entry name" value="Biofilm_reg_signaling"/>
</dbReference>
<dbReference type="AlphaFoldDB" id="A0A7C9IX60"/>
<evidence type="ECO:0000256" key="2">
    <source>
        <dbReference type="ARBA" id="ARBA00012438"/>
    </source>
</evidence>
<dbReference type="GO" id="GO:0000155">
    <property type="term" value="F:phosphorelay sensor kinase activity"/>
    <property type="evidence" value="ECO:0007669"/>
    <property type="project" value="InterPro"/>
</dbReference>
<dbReference type="InterPro" id="IPR036097">
    <property type="entry name" value="HisK_dim/P_sf"/>
</dbReference>
<name>A0A7C9IX60_9BACT</name>
<dbReference type="PROSITE" id="PS50113">
    <property type="entry name" value="PAC"/>
    <property type="match status" value="2"/>
</dbReference>
<dbReference type="SMART" id="SM00091">
    <property type="entry name" value="PAS"/>
    <property type="match status" value="2"/>
</dbReference>
<dbReference type="NCBIfam" id="TIGR00229">
    <property type="entry name" value="sensory_box"/>
    <property type="match status" value="2"/>
</dbReference>
<evidence type="ECO:0000313" key="6">
    <source>
        <dbReference type="EMBL" id="MYL85403.1"/>
    </source>
</evidence>
<dbReference type="PROSITE" id="PS50112">
    <property type="entry name" value="PAS"/>
    <property type="match status" value="2"/>
</dbReference>
<dbReference type="InterPro" id="IPR000014">
    <property type="entry name" value="PAS"/>
</dbReference>
<evidence type="ECO:0000313" key="7">
    <source>
        <dbReference type="Proteomes" id="UP000482487"/>
    </source>
</evidence>
<dbReference type="EC" id="2.7.13.3" evidence="2"/>
<feature type="domain" description="PAS" evidence="4">
    <location>
        <begin position="13"/>
        <end position="82"/>
    </location>
</feature>
<dbReference type="Gene3D" id="1.10.287.130">
    <property type="match status" value="1"/>
</dbReference>
<feature type="domain" description="PAC" evidence="5">
    <location>
        <begin position="86"/>
        <end position="137"/>
    </location>
</feature>
<accession>A0A7C9IX60</accession>
<dbReference type="Pfam" id="PF13426">
    <property type="entry name" value="PAS_9"/>
    <property type="match status" value="2"/>
</dbReference>
<comment type="catalytic activity">
    <reaction evidence="1">
        <text>ATP + protein L-histidine = ADP + protein N-phospho-L-histidine.</text>
        <dbReference type="EC" id="2.7.13.3"/>
    </reaction>
</comment>
<dbReference type="SUPFAM" id="SSF47384">
    <property type="entry name" value="Homodimeric domain of signal transducing histidine kinase"/>
    <property type="match status" value="1"/>
</dbReference>
<keyword evidence="7" id="KW-1185">Reference proteome</keyword>
<dbReference type="InterPro" id="IPR003661">
    <property type="entry name" value="HisK_dim/P_dom"/>
</dbReference>
<dbReference type="PANTHER" id="PTHR44757">
    <property type="entry name" value="DIGUANYLATE CYCLASE DGCP"/>
    <property type="match status" value="1"/>
</dbReference>
<organism evidence="6 7">
    <name type="scientific">Solidesulfovibrio aerotolerans</name>
    <dbReference type="NCBI Taxonomy" id="295255"/>
    <lineage>
        <taxon>Bacteria</taxon>
        <taxon>Pseudomonadati</taxon>
        <taxon>Thermodesulfobacteriota</taxon>
        <taxon>Desulfovibrionia</taxon>
        <taxon>Desulfovibrionales</taxon>
        <taxon>Desulfovibrionaceae</taxon>
        <taxon>Solidesulfovibrio</taxon>
    </lineage>
</organism>
<dbReference type="PANTHER" id="PTHR44757:SF2">
    <property type="entry name" value="BIOFILM ARCHITECTURE MAINTENANCE PROTEIN MBAA"/>
    <property type="match status" value="1"/>
</dbReference>
<dbReference type="Proteomes" id="UP000482487">
    <property type="component" value="Unassembled WGS sequence"/>
</dbReference>
<dbReference type="InterPro" id="IPR005467">
    <property type="entry name" value="His_kinase_dom"/>
</dbReference>
<feature type="domain" description="PAS" evidence="4">
    <location>
        <begin position="134"/>
        <end position="191"/>
    </location>
</feature>
<gene>
    <name evidence="6" type="ORF">GTA51_20175</name>
</gene>
<evidence type="ECO:0000259" key="3">
    <source>
        <dbReference type="PROSITE" id="PS50109"/>
    </source>
</evidence>
<evidence type="ECO:0000259" key="4">
    <source>
        <dbReference type="PROSITE" id="PS50112"/>
    </source>
</evidence>
<dbReference type="CDD" id="cd00130">
    <property type="entry name" value="PAS"/>
    <property type="match status" value="2"/>
</dbReference>
<evidence type="ECO:0000256" key="1">
    <source>
        <dbReference type="ARBA" id="ARBA00000085"/>
    </source>
</evidence>
<dbReference type="PROSITE" id="PS50109">
    <property type="entry name" value="HIS_KIN"/>
    <property type="match status" value="1"/>
</dbReference>
<dbReference type="InterPro" id="IPR000700">
    <property type="entry name" value="PAS-assoc_C"/>
</dbReference>
<evidence type="ECO:0000259" key="5">
    <source>
        <dbReference type="PROSITE" id="PS50113"/>
    </source>
</evidence>